<dbReference type="Proteomes" id="UP000031656">
    <property type="component" value="Chromosome"/>
</dbReference>
<dbReference type="AlphaFoldDB" id="A0A067Z665"/>
<dbReference type="KEGG" id="goy:GLS_c21020"/>
<reference evidence="1 2" key="1">
    <citation type="journal article" date="2015" name="Appl. Microbiol. Biotechnol.">
        <title>The consequence of an additional NADH dehydrogenase paralog on the growth of Gluconobacter oxydans DSM3504.</title>
        <authorList>
            <person name="Kostner D."/>
            <person name="Luchterhand B."/>
            <person name="Junker A."/>
            <person name="Volland S."/>
            <person name="Daniel R."/>
            <person name="Buchs J."/>
            <person name="Liebl W."/>
            <person name="Ehrenreich A."/>
        </authorList>
    </citation>
    <scope>NUCLEOTIDE SEQUENCE [LARGE SCALE GENOMIC DNA]</scope>
    <source>
        <strain evidence="1">DSM 3504</strain>
    </source>
</reference>
<protein>
    <submittedName>
        <fullName evidence="1">Uncharacterized protein</fullName>
    </submittedName>
</protein>
<organism evidence="1 2">
    <name type="scientific">Gluconobacter oxydans DSM 3504</name>
    <dbReference type="NCBI Taxonomy" id="1288313"/>
    <lineage>
        <taxon>Bacteria</taxon>
        <taxon>Pseudomonadati</taxon>
        <taxon>Pseudomonadota</taxon>
        <taxon>Alphaproteobacteria</taxon>
        <taxon>Acetobacterales</taxon>
        <taxon>Acetobacteraceae</taxon>
        <taxon>Gluconobacter</taxon>
    </lineage>
</organism>
<gene>
    <name evidence="1" type="ORF">GLS_c21020</name>
</gene>
<dbReference type="EMBL" id="CP004373">
    <property type="protein sequence ID" value="AHK71973.1"/>
    <property type="molecule type" value="Genomic_DNA"/>
</dbReference>
<evidence type="ECO:0000313" key="1">
    <source>
        <dbReference type="EMBL" id="AHK71973.1"/>
    </source>
</evidence>
<accession>A0A067Z665</accession>
<sequence>MRRLRRFLPSDRALRHHSGAEEFPPMCSKSARATMDPFDFSERHSILIRARPGTILNSVRCYHLGDDPLLRPAFYLRGVPARLLHAPSPPPLELQDFTLLSQTNRSLVYGLKGAFWRTDYGLRRFDTPMEFLGDRDASAATLILSFMTVPATRERTRLVTQTHVLCPTSHVRRCFLPYWLVIRPVSGLLRRRMLSQIKARCERSA</sequence>
<name>A0A067Z665_GLUOY</name>
<dbReference type="HOGENOM" id="CLU_108535_0_0_5"/>
<evidence type="ECO:0000313" key="2">
    <source>
        <dbReference type="Proteomes" id="UP000031656"/>
    </source>
</evidence>
<proteinExistence type="predicted"/>